<dbReference type="PROSITE" id="PS51257">
    <property type="entry name" value="PROKAR_LIPOPROTEIN"/>
    <property type="match status" value="1"/>
</dbReference>
<dbReference type="EMBL" id="BBNO01000002">
    <property type="protein sequence ID" value="GAO06998.1"/>
    <property type="molecule type" value="Genomic_DNA"/>
</dbReference>
<feature type="region of interest" description="Disordered" evidence="1">
    <location>
        <begin position="33"/>
        <end position="56"/>
    </location>
</feature>
<organism evidence="4 5">
    <name type="scientific">Streptomyces lydicamycinicus</name>
    <dbReference type="NCBI Taxonomy" id="1546107"/>
    <lineage>
        <taxon>Bacteria</taxon>
        <taxon>Bacillati</taxon>
        <taxon>Actinomycetota</taxon>
        <taxon>Actinomycetes</taxon>
        <taxon>Kitasatosporales</taxon>
        <taxon>Streptomycetaceae</taxon>
        <taxon>Streptomyces</taxon>
    </lineage>
</organism>
<protein>
    <recommendedName>
        <fullName evidence="3">DUF305 domain-containing protein</fullName>
    </recommendedName>
</protein>
<evidence type="ECO:0000313" key="5">
    <source>
        <dbReference type="Proteomes" id="UP000048965"/>
    </source>
</evidence>
<keyword evidence="5" id="KW-1185">Reference proteome</keyword>
<comment type="caution">
    <text evidence="4">The sequence shown here is derived from an EMBL/GenBank/DDBJ whole genome shotgun (WGS) entry which is preliminary data.</text>
</comment>
<name>A0A0P4R2H4_9ACTN</name>
<dbReference type="InterPro" id="IPR005183">
    <property type="entry name" value="DUF305_CopM-like"/>
</dbReference>
<feature type="domain" description="DUF305" evidence="3">
    <location>
        <begin position="62"/>
        <end position="223"/>
    </location>
</feature>
<feature type="chain" id="PRO_5039275882" description="DUF305 domain-containing protein" evidence="2">
    <location>
        <begin position="29"/>
        <end position="226"/>
    </location>
</feature>
<feature type="compositionally biased region" description="Low complexity" evidence="1">
    <location>
        <begin position="42"/>
        <end position="56"/>
    </location>
</feature>
<evidence type="ECO:0000313" key="4">
    <source>
        <dbReference type="EMBL" id="GAO06998.1"/>
    </source>
</evidence>
<evidence type="ECO:0000256" key="2">
    <source>
        <dbReference type="SAM" id="SignalP"/>
    </source>
</evidence>
<reference evidence="5" key="1">
    <citation type="submission" date="2014-09" db="EMBL/GenBank/DDBJ databases">
        <title>Whole genome shotgun sequence of Streptomyces sp. NBRC 110027.</title>
        <authorList>
            <person name="Komaki H."/>
            <person name="Ichikawa N."/>
            <person name="Katano-Makiyama Y."/>
            <person name="Hosoyama A."/>
            <person name="Hashimoto M."/>
            <person name="Uohara A."/>
            <person name="Kitahashi Y."/>
            <person name="Ohji S."/>
            <person name="Kimura A."/>
            <person name="Yamazoe A."/>
            <person name="Igarashi Y."/>
            <person name="Fujita N."/>
        </authorList>
    </citation>
    <scope>NUCLEOTIDE SEQUENCE [LARGE SCALE GENOMIC DNA]</scope>
    <source>
        <strain evidence="5">NBRC 110027</strain>
    </source>
</reference>
<dbReference type="Pfam" id="PF03713">
    <property type="entry name" value="DUF305"/>
    <property type="match status" value="1"/>
</dbReference>
<accession>A0A0P4R2H4</accession>
<dbReference type="InterPro" id="IPR012347">
    <property type="entry name" value="Ferritin-like"/>
</dbReference>
<proteinExistence type="predicted"/>
<dbReference type="RefSeq" id="WP_042150623.1">
    <property type="nucleotide sequence ID" value="NZ_BBNO01000002.1"/>
</dbReference>
<dbReference type="PANTHER" id="PTHR36933">
    <property type="entry name" value="SLL0788 PROTEIN"/>
    <property type="match status" value="1"/>
</dbReference>
<dbReference type="OrthoDB" id="26872at2"/>
<gene>
    <name evidence="4" type="ORF">TPA0598_02_02360</name>
</gene>
<evidence type="ECO:0000256" key="1">
    <source>
        <dbReference type="SAM" id="MobiDB-lite"/>
    </source>
</evidence>
<feature type="compositionally biased region" description="Low complexity" evidence="1">
    <location>
        <begin position="134"/>
        <end position="145"/>
    </location>
</feature>
<dbReference type="Gene3D" id="1.20.1260.10">
    <property type="match status" value="1"/>
</dbReference>
<sequence>MSRSKYNRSFSRRLVVVATTAASAVVLAACGGNDSGSHTAHRSPSPSASSPSASAGAHNAADVAFAKGMIPHHRQAVEMAGLAAGRASSSQVKELAAKIKQAQDPEIKTMSGWLTAWGEQVPEEMSGMDHSEHSGSSGHSGMPGMDHSGMPGMMSAEEMAALKKKSGKDFDTAFMEMMVEHHRGAVKMAGTEKEKGAYGPAKTLADAVIKAQEAEIARMNRLLGKG</sequence>
<feature type="signal peptide" evidence="2">
    <location>
        <begin position="1"/>
        <end position="28"/>
    </location>
</feature>
<reference evidence="4 5" key="2">
    <citation type="journal article" date="2015" name="Stand. Genomic Sci.">
        <title>Draft genome sequence of marine-derived Streptomyces sp. TP-A0598, a producer of anti-MRSA antibiotic lydicamycins.</title>
        <authorList>
            <person name="Komaki H."/>
            <person name="Ichikawa N."/>
            <person name="Hosoyama A."/>
            <person name="Fujita N."/>
            <person name="Igarashi Y."/>
        </authorList>
    </citation>
    <scope>NUCLEOTIDE SEQUENCE [LARGE SCALE GENOMIC DNA]</scope>
    <source>
        <strain evidence="4 5">NBRC 110027</strain>
    </source>
</reference>
<feature type="region of interest" description="Disordered" evidence="1">
    <location>
        <begin position="125"/>
        <end position="145"/>
    </location>
</feature>
<evidence type="ECO:0000259" key="3">
    <source>
        <dbReference type="Pfam" id="PF03713"/>
    </source>
</evidence>
<dbReference type="Proteomes" id="UP000048965">
    <property type="component" value="Unassembled WGS sequence"/>
</dbReference>
<dbReference type="AlphaFoldDB" id="A0A0P4R2H4"/>
<keyword evidence="2" id="KW-0732">Signal</keyword>
<dbReference type="PANTHER" id="PTHR36933:SF1">
    <property type="entry name" value="SLL0788 PROTEIN"/>
    <property type="match status" value="1"/>
</dbReference>